<protein>
    <submittedName>
        <fullName evidence="1">Uncharacterized protein</fullName>
    </submittedName>
</protein>
<accession>A0A3N4KQ05</accession>
<dbReference type="AlphaFoldDB" id="A0A3N4KQ05"/>
<organism evidence="1 2">
    <name type="scientific">Morchella conica CCBAS932</name>
    <dbReference type="NCBI Taxonomy" id="1392247"/>
    <lineage>
        <taxon>Eukaryota</taxon>
        <taxon>Fungi</taxon>
        <taxon>Dikarya</taxon>
        <taxon>Ascomycota</taxon>
        <taxon>Pezizomycotina</taxon>
        <taxon>Pezizomycetes</taxon>
        <taxon>Pezizales</taxon>
        <taxon>Morchellaceae</taxon>
        <taxon>Morchella</taxon>
    </lineage>
</organism>
<dbReference type="EMBL" id="ML119135">
    <property type="protein sequence ID" value="RPB11558.1"/>
    <property type="molecule type" value="Genomic_DNA"/>
</dbReference>
<name>A0A3N4KQ05_9PEZI</name>
<proteinExistence type="predicted"/>
<evidence type="ECO:0000313" key="1">
    <source>
        <dbReference type="EMBL" id="RPB11558.1"/>
    </source>
</evidence>
<dbReference type="Proteomes" id="UP000277580">
    <property type="component" value="Unassembled WGS sequence"/>
</dbReference>
<evidence type="ECO:0000313" key="2">
    <source>
        <dbReference type="Proteomes" id="UP000277580"/>
    </source>
</evidence>
<sequence length="127" mass="12560">MNQAVGGGRREVLEAGVGAGSGVTRVLGAGAVASSGVTWMLGAGAGANSVVMRVLGAGAGADARVTRVLGTGAGSVIGCMSPSKSMTFGMITSSLDQNCIFVDSKTKEIVGLVARNWMAEGQEISPT</sequence>
<dbReference type="InParanoid" id="A0A3N4KQ05"/>
<keyword evidence="2" id="KW-1185">Reference proteome</keyword>
<reference evidence="1 2" key="1">
    <citation type="journal article" date="2018" name="Nat. Ecol. Evol.">
        <title>Pezizomycetes genomes reveal the molecular basis of ectomycorrhizal truffle lifestyle.</title>
        <authorList>
            <person name="Murat C."/>
            <person name="Payen T."/>
            <person name="Noel B."/>
            <person name="Kuo A."/>
            <person name="Morin E."/>
            <person name="Chen J."/>
            <person name="Kohler A."/>
            <person name="Krizsan K."/>
            <person name="Balestrini R."/>
            <person name="Da Silva C."/>
            <person name="Montanini B."/>
            <person name="Hainaut M."/>
            <person name="Levati E."/>
            <person name="Barry K.W."/>
            <person name="Belfiori B."/>
            <person name="Cichocki N."/>
            <person name="Clum A."/>
            <person name="Dockter R.B."/>
            <person name="Fauchery L."/>
            <person name="Guy J."/>
            <person name="Iotti M."/>
            <person name="Le Tacon F."/>
            <person name="Lindquist E.A."/>
            <person name="Lipzen A."/>
            <person name="Malagnac F."/>
            <person name="Mello A."/>
            <person name="Molinier V."/>
            <person name="Miyauchi S."/>
            <person name="Poulain J."/>
            <person name="Riccioni C."/>
            <person name="Rubini A."/>
            <person name="Sitrit Y."/>
            <person name="Splivallo R."/>
            <person name="Traeger S."/>
            <person name="Wang M."/>
            <person name="Zifcakova L."/>
            <person name="Wipf D."/>
            <person name="Zambonelli A."/>
            <person name="Paolocci F."/>
            <person name="Nowrousian M."/>
            <person name="Ottonello S."/>
            <person name="Baldrian P."/>
            <person name="Spatafora J.W."/>
            <person name="Henrissat B."/>
            <person name="Nagy L.G."/>
            <person name="Aury J.M."/>
            <person name="Wincker P."/>
            <person name="Grigoriev I.V."/>
            <person name="Bonfante P."/>
            <person name="Martin F.M."/>
        </authorList>
    </citation>
    <scope>NUCLEOTIDE SEQUENCE [LARGE SCALE GENOMIC DNA]</scope>
    <source>
        <strain evidence="1 2">CCBAS932</strain>
    </source>
</reference>
<gene>
    <name evidence="1" type="ORF">P167DRAFT_546361</name>
</gene>